<protein>
    <submittedName>
        <fullName evidence="1">Uncharacterized protein</fullName>
    </submittedName>
</protein>
<sequence length="92" mass="10143">MKENANTIKITAAPHIANISSWKPEVIEAAMKIALELGFNASLDTNDYGTPEHPLVHPVLILRSGVPGKVGNFYGTLKVAVPEYWKKEDEKK</sequence>
<reference evidence="1 2" key="1">
    <citation type="journal article" date="2016" name="Nat. Commun.">
        <title>Thousands of microbial genomes shed light on interconnected biogeochemical processes in an aquifer system.</title>
        <authorList>
            <person name="Anantharaman K."/>
            <person name="Brown C.T."/>
            <person name="Hug L.A."/>
            <person name="Sharon I."/>
            <person name="Castelle C.J."/>
            <person name="Probst A.J."/>
            <person name="Thomas B.C."/>
            <person name="Singh A."/>
            <person name="Wilkins M.J."/>
            <person name="Karaoz U."/>
            <person name="Brodie E.L."/>
            <person name="Williams K.H."/>
            <person name="Hubbard S.S."/>
            <person name="Banfield J.F."/>
        </authorList>
    </citation>
    <scope>NUCLEOTIDE SEQUENCE [LARGE SCALE GENOMIC DNA]</scope>
</reference>
<gene>
    <name evidence="1" type="ORF">A2685_01205</name>
</gene>
<dbReference type="Proteomes" id="UP000178446">
    <property type="component" value="Unassembled WGS sequence"/>
</dbReference>
<evidence type="ECO:0000313" key="2">
    <source>
        <dbReference type="Proteomes" id="UP000178446"/>
    </source>
</evidence>
<accession>A0A1F7XWA6</accession>
<comment type="caution">
    <text evidence="1">The sequence shown here is derived from an EMBL/GenBank/DDBJ whole genome shotgun (WGS) entry which is preliminary data.</text>
</comment>
<dbReference type="AlphaFoldDB" id="A0A1F7XWA6"/>
<proteinExistence type="predicted"/>
<name>A0A1F7XWA6_9BACT</name>
<evidence type="ECO:0000313" key="1">
    <source>
        <dbReference type="EMBL" id="OGM19240.1"/>
    </source>
</evidence>
<organism evidence="1 2">
    <name type="scientific">Candidatus Woesebacteria bacterium RIFCSPHIGHO2_01_FULL_37_10</name>
    <dbReference type="NCBI Taxonomy" id="1802489"/>
    <lineage>
        <taxon>Bacteria</taxon>
        <taxon>Candidatus Woeseibacteriota</taxon>
    </lineage>
</organism>
<dbReference type="EMBL" id="MGGB01000019">
    <property type="protein sequence ID" value="OGM19240.1"/>
    <property type="molecule type" value="Genomic_DNA"/>
</dbReference>